<evidence type="ECO:0000256" key="2">
    <source>
        <dbReference type="SAM" id="MobiDB-lite"/>
    </source>
</evidence>
<protein>
    <recommendedName>
        <fullName evidence="3">Peptidase C14 caspase domain-containing protein</fullName>
    </recommendedName>
</protein>
<dbReference type="InterPro" id="IPR011600">
    <property type="entry name" value="Pept_C14_caspase"/>
</dbReference>
<sequence length="649" mass="74136">MPKRYALLVGIDLYLNDGSRKLPDGRELSLNDLHGCVNDVEAMREFLQSQYEFNDISILTSSFPSTTNDETTKPPEPPDRWPTFSNIKREFETIYEKANAGDFFFFHYSGHGAQLTRVKKSPKKRFKDPSLLMVDFCYGQPAIRGWQLNQWLKKLNKKDIQIVVTLDSCHSGGSWRVGDPSFRTPVDWSSISIPNLPIDDQATTQEDITDLPFRSTDLEISWSMNPEGFTLMAACESNEKAAEMVINGKVRGAFTNELLCYLTQSNISVTYRMIRDRLTRQLNDQTPVVYGRDRLLFFSNLELFFSTPLVVRVTDDRVIFPVGRAHGIYPESEFMVFPPNSAITLSIEEVDDFECSTAASDELIQLLQHHHHTVIPSRWSLGEEILHVIVDPNFGLEFQQLLYKSLQTRIVSHIKVIEYAKSSQNNTMLRLQKWGDDVQVWEPKSSFGHGGLIRPLRLRGNDLEVLAAETAGALAHIARFRQIVNLTESSSELRPFEMSIKPINGATDKTPYPLNQKFKFEFENKGKDELHLTVIVLSPEFHIAQLYPSRDSPETVAGGKRRSFRFSMKLPTGPQWVEATLERHSRRDLVRILVTRGEKVSWKNLELPNIWDINQVGPCRQVPPERDAVLEADSDLWVQDEEIVTGSKT</sequence>
<dbReference type="PANTHER" id="PTHR48104:SF30">
    <property type="entry name" value="METACASPASE-1"/>
    <property type="match status" value="1"/>
</dbReference>
<evidence type="ECO:0000313" key="5">
    <source>
        <dbReference type="Proteomes" id="UP000826661"/>
    </source>
</evidence>
<accession>A0A8G0PGE5</accession>
<dbReference type="GO" id="GO:0005737">
    <property type="term" value="C:cytoplasm"/>
    <property type="evidence" value="ECO:0007669"/>
    <property type="project" value="TreeGrafter"/>
</dbReference>
<evidence type="ECO:0000313" key="4">
    <source>
        <dbReference type="EMBL" id="QYS99587.1"/>
    </source>
</evidence>
<dbReference type="EMBL" id="CP075866">
    <property type="protein sequence ID" value="QYS99587.1"/>
    <property type="molecule type" value="Genomic_DNA"/>
</dbReference>
<dbReference type="Pfam" id="PF00656">
    <property type="entry name" value="Peptidase_C14"/>
    <property type="match status" value="1"/>
</dbReference>
<dbReference type="AlphaFoldDB" id="A0A8G0PGE5"/>
<proteinExistence type="inferred from homology"/>
<organism evidence="4 5">
    <name type="scientific">Trichoderma simmonsii</name>
    <dbReference type="NCBI Taxonomy" id="1491479"/>
    <lineage>
        <taxon>Eukaryota</taxon>
        <taxon>Fungi</taxon>
        <taxon>Dikarya</taxon>
        <taxon>Ascomycota</taxon>
        <taxon>Pezizomycotina</taxon>
        <taxon>Sordariomycetes</taxon>
        <taxon>Hypocreomycetidae</taxon>
        <taxon>Hypocreales</taxon>
        <taxon>Hypocreaceae</taxon>
        <taxon>Trichoderma</taxon>
    </lineage>
</organism>
<dbReference type="GO" id="GO:0004197">
    <property type="term" value="F:cysteine-type endopeptidase activity"/>
    <property type="evidence" value="ECO:0007669"/>
    <property type="project" value="InterPro"/>
</dbReference>
<dbReference type="InterPro" id="IPR050452">
    <property type="entry name" value="Metacaspase"/>
</dbReference>
<name>A0A8G0PGE5_9HYPO</name>
<dbReference type="PANTHER" id="PTHR48104">
    <property type="entry name" value="METACASPASE-4"/>
    <property type="match status" value="1"/>
</dbReference>
<keyword evidence="5" id="KW-1185">Reference proteome</keyword>
<dbReference type="Gene3D" id="3.40.50.1460">
    <property type="match status" value="1"/>
</dbReference>
<feature type="domain" description="Peptidase C14 caspase" evidence="3">
    <location>
        <begin position="3"/>
        <end position="290"/>
    </location>
</feature>
<reference evidence="4 5" key="1">
    <citation type="journal article" date="2021" name="BMC Genomics">
        <title>Telomere-to-telomere genome assembly of asparaginase-producing Trichoderma simmonsii.</title>
        <authorList>
            <person name="Chung D."/>
            <person name="Kwon Y.M."/>
            <person name="Yang Y."/>
        </authorList>
    </citation>
    <scope>NUCLEOTIDE SEQUENCE [LARGE SCALE GENOMIC DNA]</scope>
    <source>
        <strain evidence="4 5">GH-Sj1</strain>
    </source>
</reference>
<evidence type="ECO:0000259" key="3">
    <source>
        <dbReference type="Pfam" id="PF00656"/>
    </source>
</evidence>
<gene>
    <name evidence="4" type="ORF">H0G86_006710</name>
</gene>
<evidence type="ECO:0000256" key="1">
    <source>
        <dbReference type="ARBA" id="ARBA00009005"/>
    </source>
</evidence>
<feature type="compositionally biased region" description="Basic and acidic residues" evidence="2">
    <location>
        <begin position="70"/>
        <end position="79"/>
    </location>
</feature>
<feature type="region of interest" description="Disordered" evidence="2">
    <location>
        <begin position="63"/>
        <end position="82"/>
    </location>
</feature>
<dbReference type="Proteomes" id="UP000826661">
    <property type="component" value="Chromosome III"/>
</dbReference>
<dbReference type="GO" id="GO:0006508">
    <property type="term" value="P:proteolysis"/>
    <property type="evidence" value="ECO:0007669"/>
    <property type="project" value="InterPro"/>
</dbReference>
<comment type="similarity">
    <text evidence="1">Belongs to the peptidase C14B family.</text>
</comment>